<dbReference type="OrthoDB" id="5343383at2759"/>
<evidence type="ECO:0000313" key="2">
    <source>
        <dbReference type="Proteomes" id="UP000191285"/>
    </source>
</evidence>
<organism evidence="1 2">
    <name type="scientific">Penicillium steckii</name>
    <dbReference type="NCBI Taxonomy" id="303698"/>
    <lineage>
        <taxon>Eukaryota</taxon>
        <taxon>Fungi</taxon>
        <taxon>Dikarya</taxon>
        <taxon>Ascomycota</taxon>
        <taxon>Pezizomycotina</taxon>
        <taxon>Eurotiomycetes</taxon>
        <taxon>Eurotiomycetidae</taxon>
        <taxon>Eurotiales</taxon>
        <taxon>Aspergillaceae</taxon>
        <taxon>Penicillium</taxon>
    </lineage>
</organism>
<proteinExistence type="predicted"/>
<evidence type="ECO:0000313" key="1">
    <source>
        <dbReference type="EMBL" id="OQE16162.1"/>
    </source>
</evidence>
<sequence length="261" mass="31109">MYRMQHLPDPRLQKPSTYNRDAAISAITDLYESLTTLLYVEPTDILYPPPGGWRHISQQNEVFASLNKSDEVIELLRHLPYLDSRHNQWYIRPWSTACDYVNKDPRNYLPVVPDEFQFPPWVINLTDSGRYGKSLMFDTSDGTVTEYAPDGFTYEPDYAEDDPRYWRVECESETEPLVDHLEFFKQRFRNLNWTPHVQKVGSWPRIYEWYEEPTRSCGDDKGKKIRDIYLEHGWPDSFDRAACQQALEKSYYDDLKNRRKR</sequence>
<dbReference type="EMBL" id="MLKD01000025">
    <property type="protein sequence ID" value="OQE16162.1"/>
    <property type="molecule type" value="Genomic_DNA"/>
</dbReference>
<dbReference type="Proteomes" id="UP000191285">
    <property type="component" value="Unassembled WGS sequence"/>
</dbReference>
<accession>A0A1V6SQ33</accession>
<name>A0A1V6SQ33_9EURO</name>
<protein>
    <submittedName>
        <fullName evidence="1">Uncharacterized protein</fullName>
    </submittedName>
</protein>
<reference evidence="2" key="1">
    <citation type="journal article" date="2017" name="Nat. Microbiol.">
        <title>Global analysis of biosynthetic gene clusters reveals vast potential of secondary metabolite production in Penicillium species.</title>
        <authorList>
            <person name="Nielsen J.C."/>
            <person name="Grijseels S."/>
            <person name="Prigent S."/>
            <person name="Ji B."/>
            <person name="Dainat J."/>
            <person name="Nielsen K.F."/>
            <person name="Frisvad J.C."/>
            <person name="Workman M."/>
            <person name="Nielsen J."/>
        </authorList>
    </citation>
    <scope>NUCLEOTIDE SEQUENCE [LARGE SCALE GENOMIC DNA]</scope>
    <source>
        <strain evidence="2">IBT 24891</strain>
    </source>
</reference>
<dbReference type="STRING" id="303698.A0A1V6SQ33"/>
<gene>
    <name evidence="1" type="ORF">PENSTE_c025G06872</name>
</gene>
<comment type="caution">
    <text evidence="1">The sequence shown here is derived from an EMBL/GenBank/DDBJ whole genome shotgun (WGS) entry which is preliminary data.</text>
</comment>
<keyword evidence="2" id="KW-1185">Reference proteome</keyword>
<dbReference type="AlphaFoldDB" id="A0A1V6SQ33"/>